<accession>A0A6J6BF96</accession>
<dbReference type="PRINTS" id="PR00368">
    <property type="entry name" value="FADPNR"/>
</dbReference>
<evidence type="ECO:0000313" key="6">
    <source>
        <dbReference type="EMBL" id="CAB4537083.1"/>
    </source>
</evidence>
<dbReference type="EMBL" id="CAEZVG010000010">
    <property type="protein sequence ID" value="CAB4619746.1"/>
    <property type="molecule type" value="Genomic_DNA"/>
</dbReference>
<dbReference type="PANTHER" id="PTHR43557">
    <property type="entry name" value="APOPTOSIS-INDUCING FACTOR 1"/>
    <property type="match status" value="1"/>
</dbReference>
<keyword evidence="4" id="KW-0560">Oxidoreductase</keyword>
<dbReference type="InterPro" id="IPR036188">
    <property type="entry name" value="FAD/NAD-bd_sf"/>
</dbReference>
<comment type="cofactor">
    <cofactor evidence="1">
        <name>FAD</name>
        <dbReference type="ChEBI" id="CHEBI:57692"/>
    </cofactor>
</comment>
<gene>
    <name evidence="6" type="ORF">UFOPK1440_00222</name>
    <name evidence="7" type="ORF">UFOPK1946_00366</name>
</gene>
<dbReference type="AlphaFoldDB" id="A0A6J6BF96"/>
<organism evidence="6">
    <name type="scientific">freshwater metagenome</name>
    <dbReference type="NCBI Taxonomy" id="449393"/>
    <lineage>
        <taxon>unclassified sequences</taxon>
        <taxon>metagenomes</taxon>
        <taxon>ecological metagenomes</taxon>
    </lineage>
</organism>
<evidence type="ECO:0000256" key="1">
    <source>
        <dbReference type="ARBA" id="ARBA00001974"/>
    </source>
</evidence>
<reference evidence="6" key="1">
    <citation type="submission" date="2020-05" db="EMBL/GenBank/DDBJ databases">
        <authorList>
            <person name="Chiriac C."/>
            <person name="Salcher M."/>
            <person name="Ghai R."/>
            <person name="Kavagutti S V."/>
        </authorList>
    </citation>
    <scope>NUCLEOTIDE SEQUENCE</scope>
</reference>
<dbReference type="EMBL" id="CAEZSP010000005">
    <property type="protein sequence ID" value="CAB4537083.1"/>
    <property type="molecule type" value="Genomic_DNA"/>
</dbReference>
<dbReference type="Gene3D" id="3.50.50.60">
    <property type="entry name" value="FAD/NAD(P)-binding domain"/>
    <property type="match status" value="2"/>
</dbReference>
<evidence type="ECO:0000313" key="7">
    <source>
        <dbReference type="EMBL" id="CAB4619746.1"/>
    </source>
</evidence>
<dbReference type="InterPro" id="IPR050446">
    <property type="entry name" value="FAD-oxidoreductase/Apoptosis"/>
</dbReference>
<evidence type="ECO:0000256" key="4">
    <source>
        <dbReference type="ARBA" id="ARBA00023002"/>
    </source>
</evidence>
<dbReference type="SUPFAM" id="SSF51905">
    <property type="entry name" value="FAD/NAD(P)-binding domain"/>
    <property type="match status" value="2"/>
</dbReference>
<dbReference type="PANTHER" id="PTHR43557:SF2">
    <property type="entry name" value="RIESKE DOMAIN-CONTAINING PROTEIN-RELATED"/>
    <property type="match status" value="1"/>
</dbReference>
<dbReference type="GO" id="GO:0005737">
    <property type="term" value="C:cytoplasm"/>
    <property type="evidence" value="ECO:0007669"/>
    <property type="project" value="TreeGrafter"/>
</dbReference>
<dbReference type="Gene3D" id="3.30.390.30">
    <property type="match status" value="1"/>
</dbReference>
<sequence length="388" mass="41989">MTASAGVVIAGGSLAAFTSAEALRAEGFAGRIQIFSGEDCLPYNRPPLSKQVLLGTWDASKCFITTPERIQDLNIEFHSGAKVTGLRSREKKILIGDTEHDFDKLIIATGVRARKIDMSENIKKVITVRNLEDTLNLKEQLAKVTHVGVIGSGVLGCEIASAISDLGKKVTILDQISLPNLPMSGGHISEKIKELFIENNVEMRLGVGVKAINEIGDKVEIQLNDGESIEVELLVLAIGSVNNTEWLAESGLDISNGVLCDDKGEAATDIFAVGDVARWLDKRSGAAIKRENQSSAIEQGLAVGKYIATGTESVISRSFFWSEIFGQRITLVGHLDPKLDFQILHGSLADNSFVGATFADGSMTGLLGWNMSKEFRQERKKMEETVNV</sequence>
<dbReference type="InterPro" id="IPR023753">
    <property type="entry name" value="FAD/NAD-binding_dom"/>
</dbReference>
<evidence type="ECO:0000256" key="2">
    <source>
        <dbReference type="ARBA" id="ARBA00022630"/>
    </source>
</evidence>
<proteinExistence type="predicted"/>
<dbReference type="PRINTS" id="PR00411">
    <property type="entry name" value="PNDRDTASEI"/>
</dbReference>
<dbReference type="GO" id="GO:0016651">
    <property type="term" value="F:oxidoreductase activity, acting on NAD(P)H"/>
    <property type="evidence" value="ECO:0007669"/>
    <property type="project" value="TreeGrafter"/>
</dbReference>
<dbReference type="Pfam" id="PF07992">
    <property type="entry name" value="Pyr_redox_2"/>
    <property type="match status" value="1"/>
</dbReference>
<dbReference type="SUPFAM" id="SSF55424">
    <property type="entry name" value="FAD/NAD-linked reductases, dimerisation (C-terminal) domain"/>
    <property type="match status" value="1"/>
</dbReference>
<evidence type="ECO:0000256" key="3">
    <source>
        <dbReference type="ARBA" id="ARBA00022827"/>
    </source>
</evidence>
<dbReference type="InterPro" id="IPR016156">
    <property type="entry name" value="FAD/NAD-linked_Rdtase_dimer_sf"/>
</dbReference>
<protein>
    <submittedName>
        <fullName evidence="6">Unannotated protein</fullName>
    </submittedName>
</protein>
<feature type="domain" description="FAD/NAD(P)-binding" evidence="5">
    <location>
        <begin position="7"/>
        <end position="281"/>
    </location>
</feature>
<keyword evidence="3" id="KW-0274">FAD</keyword>
<name>A0A6J6BF96_9ZZZZ</name>
<evidence type="ECO:0000259" key="5">
    <source>
        <dbReference type="Pfam" id="PF07992"/>
    </source>
</evidence>
<keyword evidence="2" id="KW-0285">Flavoprotein</keyword>